<gene>
    <name evidence="5" type="ORF">PMEA_00018506</name>
</gene>
<dbReference type="InterPro" id="IPR050387">
    <property type="entry name" value="Hedgehog_Signaling"/>
</dbReference>
<evidence type="ECO:0000313" key="6">
    <source>
        <dbReference type="Proteomes" id="UP001159428"/>
    </source>
</evidence>
<dbReference type="GO" id="GO:0005615">
    <property type="term" value="C:extracellular space"/>
    <property type="evidence" value="ECO:0007669"/>
    <property type="project" value="TreeGrafter"/>
</dbReference>
<keyword evidence="6" id="KW-1185">Reference proteome</keyword>
<comment type="caution">
    <text evidence="5">The sequence shown here is derived from an EMBL/GenBank/DDBJ whole genome shotgun (WGS) entry which is preliminary data.</text>
</comment>
<dbReference type="Pfam" id="PF01079">
    <property type="entry name" value="Hint"/>
    <property type="match status" value="1"/>
</dbReference>
<protein>
    <recommendedName>
        <fullName evidence="4">Hint domain-containing protein</fullName>
    </recommendedName>
</protein>
<evidence type="ECO:0000259" key="4">
    <source>
        <dbReference type="SMART" id="SM00306"/>
    </source>
</evidence>
<dbReference type="InterPro" id="IPR036844">
    <property type="entry name" value="Hint_dom_sf"/>
</dbReference>
<dbReference type="PRINTS" id="PR00632">
    <property type="entry name" value="SONICHHOG"/>
</dbReference>
<dbReference type="GO" id="GO:0007267">
    <property type="term" value="P:cell-cell signaling"/>
    <property type="evidence" value="ECO:0007669"/>
    <property type="project" value="InterPro"/>
</dbReference>
<dbReference type="FunFam" id="2.170.16.10:FF:000001">
    <property type="entry name" value="Indian hedgehog"/>
    <property type="match status" value="1"/>
</dbReference>
<evidence type="ECO:0000256" key="2">
    <source>
        <dbReference type="ARBA" id="ARBA00022729"/>
    </source>
</evidence>
<dbReference type="InterPro" id="IPR001767">
    <property type="entry name" value="Hedgehog_Hint"/>
</dbReference>
<proteinExistence type="predicted"/>
<reference evidence="5 6" key="1">
    <citation type="submission" date="2022-05" db="EMBL/GenBank/DDBJ databases">
        <authorList>
            <consortium name="Genoscope - CEA"/>
            <person name="William W."/>
        </authorList>
    </citation>
    <scope>NUCLEOTIDE SEQUENCE [LARGE SCALE GENOMIC DNA]</scope>
</reference>
<dbReference type="CDD" id="cd00081">
    <property type="entry name" value="Hint"/>
    <property type="match status" value="1"/>
</dbReference>
<dbReference type="AlphaFoldDB" id="A0AAU9X832"/>
<evidence type="ECO:0000313" key="5">
    <source>
        <dbReference type="EMBL" id="CAH3138589.1"/>
    </source>
</evidence>
<organism evidence="5 6">
    <name type="scientific">Pocillopora meandrina</name>
    <dbReference type="NCBI Taxonomy" id="46732"/>
    <lineage>
        <taxon>Eukaryota</taxon>
        <taxon>Metazoa</taxon>
        <taxon>Cnidaria</taxon>
        <taxon>Anthozoa</taxon>
        <taxon>Hexacorallia</taxon>
        <taxon>Scleractinia</taxon>
        <taxon>Astrocoeniina</taxon>
        <taxon>Pocilloporidae</taxon>
        <taxon>Pocillopora</taxon>
    </lineage>
</organism>
<feature type="chain" id="PRO_5043673020" description="Hint domain-containing protein" evidence="3">
    <location>
        <begin position="19"/>
        <end position="415"/>
    </location>
</feature>
<name>A0AAU9X832_9CNID</name>
<keyword evidence="2 3" id="KW-0732">Signal</keyword>
<dbReference type="InterPro" id="IPR001657">
    <property type="entry name" value="Hedgehog"/>
</dbReference>
<evidence type="ECO:0000256" key="3">
    <source>
        <dbReference type="SAM" id="SignalP"/>
    </source>
</evidence>
<dbReference type="SMART" id="SM00306">
    <property type="entry name" value="HintN"/>
    <property type="match status" value="1"/>
</dbReference>
<dbReference type="GO" id="GO:0005509">
    <property type="term" value="F:calcium ion binding"/>
    <property type="evidence" value="ECO:0007669"/>
    <property type="project" value="TreeGrafter"/>
</dbReference>
<dbReference type="GO" id="GO:0007224">
    <property type="term" value="P:smoothened signaling pathway"/>
    <property type="evidence" value="ECO:0007669"/>
    <property type="project" value="TreeGrafter"/>
</dbReference>
<feature type="domain" description="Hint" evidence="4">
    <location>
        <begin position="186"/>
        <end position="294"/>
    </location>
</feature>
<dbReference type="PANTHER" id="PTHR11889">
    <property type="entry name" value="HEDGEHOG"/>
    <property type="match status" value="1"/>
</dbReference>
<accession>A0AAU9X832</accession>
<dbReference type="InterPro" id="IPR003587">
    <property type="entry name" value="Hint_dom_N"/>
</dbReference>
<sequence>MKVMVAILLVLNIPVAFTKMLPSFSILQKMYLGDKNYGGIYNRLNVEEYLFPEDSGELKFYPNATCILRMSAVLNVTTERNGSKKGLKGYHYFYERAPLLEYLKEEFGKPIVSNNTAVFRGQVGIMFVDIKDGDDSKDCSVLLWDGNGFHQAKGVLKHKNFISAQLWPAPTDGCVIDVNVEKSGGGICFPSKAKVEVRSGKKIPISELAIGDTVKTFSRGGEVVFSHVVTFLDQAPDHKGHYYTITTEDYIKLTLSEAHLVFEFRPLSAKLGGNTFRSVHASQIKPGDYILVHVPTYHAPIARKVMSVSTAERFGAFAPVTQEGTMIVDGVWVSCYADIVDHDLADSLMSPLKSFYNMAPQTLGARGLNVHRYLKQVLRPIGLRILGKEKFYQGPEGEETAGKDNTITSVYHQNI</sequence>
<evidence type="ECO:0000256" key="1">
    <source>
        <dbReference type="ARBA" id="ARBA00022473"/>
    </source>
</evidence>
<dbReference type="Proteomes" id="UP001159428">
    <property type="component" value="Unassembled WGS sequence"/>
</dbReference>
<dbReference type="SUPFAM" id="SSF51294">
    <property type="entry name" value="Hedgehog/intein (Hint) domain"/>
    <property type="match status" value="1"/>
</dbReference>
<dbReference type="EMBL" id="CALNXJ010000032">
    <property type="protein sequence ID" value="CAH3138589.1"/>
    <property type="molecule type" value="Genomic_DNA"/>
</dbReference>
<feature type="signal peptide" evidence="3">
    <location>
        <begin position="1"/>
        <end position="18"/>
    </location>
</feature>
<dbReference type="PANTHER" id="PTHR11889:SF31">
    <property type="entry name" value="PROTEIN HEDGEHOG"/>
    <property type="match status" value="1"/>
</dbReference>
<keyword evidence="1" id="KW-0217">Developmental protein</keyword>
<dbReference type="GO" id="GO:0010468">
    <property type="term" value="P:regulation of gene expression"/>
    <property type="evidence" value="ECO:0007669"/>
    <property type="project" value="TreeGrafter"/>
</dbReference>
<dbReference type="Gene3D" id="2.170.16.10">
    <property type="entry name" value="Hedgehog/Intein (Hint) domain"/>
    <property type="match status" value="1"/>
</dbReference>
<dbReference type="GO" id="GO:0016540">
    <property type="term" value="P:protein autoprocessing"/>
    <property type="evidence" value="ECO:0007669"/>
    <property type="project" value="InterPro"/>
</dbReference>
<dbReference type="Gene3D" id="3.90.1720.70">
    <property type="match status" value="1"/>
</dbReference>
<dbReference type="GO" id="GO:0001708">
    <property type="term" value="P:cell fate specification"/>
    <property type="evidence" value="ECO:0007669"/>
    <property type="project" value="TreeGrafter"/>
</dbReference>
<dbReference type="GO" id="GO:0005113">
    <property type="term" value="F:patched binding"/>
    <property type="evidence" value="ECO:0007669"/>
    <property type="project" value="TreeGrafter"/>
</dbReference>